<evidence type="ECO:0000256" key="2">
    <source>
        <dbReference type="ARBA" id="ARBA00022525"/>
    </source>
</evidence>
<comment type="subcellular location">
    <subcellularLocation>
        <location evidence="1">Secreted</location>
    </subcellularLocation>
</comment>
<evidence type="ECO:0000256" key="7">
    <source>
        <dbReference type="ARBA" id="ARBA00022825"/>
    </source>
</evidence>
<evidence type="ECO:0000256" key="4">
    <source>
        <dbReference type="ARBA" id="ARBA00022670"/>
    </source>
</evidence>
<dbReference type="Pfam" id="PF00092">
    <property type="entry name" value="VWA"/>
    <property type="match status" value="1"/>
</dbReference>
<dbReference type="EMBL" id="MU826406">
    <property type="protein sequence ID" value="KAJ7376256.1"/>
    <property type="molecule type" value="Genomic_DNA"/>
</dbReference>
<dbReference type="CDD" id="cd00190">
    <property type="entry name" value="Tryp_SPc"/>
    <property type="match status" value="1"/>
</dbReference>
<dbReference type="PROSITE" id="PS50240">
    <property type="entry name" value="TRYPSIN_DOM"/>
    <property type="match status" value="1"/>
</dbReference>
<dbReference type="SUPFAM" id="SSF50494">
    <property type="entry name" value="Trypsin-like serine proteases"/>
    <property type="match status" value="1"/>
</dbReference>
<dbReference type="InterPro" id="IPR036465">
    <property type="entry name" value="vWFA_dom_sf"/>
</dbReference>
<proteinExistence type="predicted"/>
<keyword evidence="14" id="KW-1185">Reference proteome</keyword>
<feature type="domain" description="VWFA" evidence="11">
    <location>
        <begin position="48"/>
        <end position="225"/>
    </location>
</feature>
<reference evidence="13" key="1">
    <citation type="submission" date="2023-01" db="EMBL/GenBank/DDBJ databases">
        <title>Genome assembly of the deep-sea coral Lophelia pertusa.</title>
        <authorList>
            <person name="Herrera S."/>
            <person name="Cordes E."/>
        </authorList>
    </citation>
    <scope>NUCLEOTIDE SEQUENCE</scope>
    <source>
        <strain evidence="13">USNM1676648</strain>
        <tissue evidence="13">Polyp</tissue>
    </source>
</reference>
<evidence type="ECO:0000256" key="5">
    <source>
        <dbReference type="ARBA" id="ARBA00022729"/>
    </source>
</evidence>
<keyword evidence="8" id="KW-0391">Immunity</keyword>
<sequence length="509" mass="55899">MTDLFLDPLQGLKRVAESLRQHFIDKLSWMTSDSLARAGLSSGAGGLDLVFVFDSSASVGSTNFKKGVSFAKTIIDEFGISASPTGTRVAVVTFSSTAKVIFNLKTNAMPSKEEAIATLENLGFIAGGTATRLALNKTIEEVVPETRKNSKKALFLITDGRSNIGGDPTSDAMILRDSCDFEIYAIGVTNSVDEQELRSIASEPFRTHVYLLKNFEDLAKLRKLITDKGNDYSECGIAGDTQLRNEAGKNFRIVGGKESKPGAWPWQAAVYVKSKFRCGGVLIKENWVLTAAHCFYYDGKVEPRNVVIRMGEHDRFKEEGTEQNIRAKRIIFHPNASLASLGDDLALIRLGHAVKFSPFVRTVCLPQPKDVFYVRPGKFCLIAGWGSSRRVSPDDLAGPSNAVLQQIQIKFVSRQDCRENATHAAAITDKVVCAGDSRGEKDACKGDSGSPLVVRRSADDSWAVIGLSSWGEGCATQGKYGVYTQLKSYMRWIKRKITPRRKDKNKNKD</sequence>
<keyword evidence="3" id="KW-0399">Innate immunity</keyword>
<name>A0A9X0CUP6_9CNID</name>
<dbReference type="Pfam" id="PF00089">
    <property type="entry name" value="Trypsin"/>
    <property type="match status" value="1"/>
</dbReference>
<gene>
    <name evidence="13" type="ORF">OS493_035918</name>
</gene>
<dbReference type="SUPFAM" id="SSF53300">
    <property type="entry name" value="vWA-like"/>
    <property type="match status" value="1"/>
</dbReference>
<evidence type="ECO:0000256" key="3">
    <source>
        <dbReference type="ARBA" id="ARBA00022588"/>
    </source>
</evidence>
<evidence type="ECO:0000256" key="1">
    <source>
        <dbReference type="ARBA" id="ARBA00004613"/>
    </source>
</evidence>
<keyword evidence="2" id="KW-0964">Secreted</keyword>
<evidence type="ECO:0000256" key="8">
    <source>
        <dbReference type="ARBA" id="ARBA00022859"/>
    </source>
</evidence>
<evidence type="ECO:0000313" key="13">
    <source>
        <dbReference type="EMBL" id="KAJ7376256.1"/>
    </source>
</evidence>
<dbReference type="PROSITE" id="PS00135">
    <property type="entry name" value="TRYPSIN_SER"/>
    <property type="match status" value="1"/>
</dbReference>
<dbReference type="PRINTS" id="PR00722">
    <property type="entry name" value="CHYMOTRYPSIN"/>
</dbReference>
<dbReference type="AlphaFoldDB" id="A0A9X0CUP6"/>
<evidence type="ECO:0000259" key="12">
    <source>
        <dbReference type="PROSITE" id="PS50240"/>
    </source>
</evidence>
<dbReference type="Gene3D" id="2.40.10.10">
    <property type="entry name" value="Trypsin-like serine proteases"/>
    <property type="match status" value="1"/>
</dbReference>
<keyword evidence="9" id="KW-1015">Disulfide bond</keyword>
<evidence type="ECO:0000256" key="6">
    <source>
        <dbReference type="ARBA" id="ARBA00022801"/>
    </source>
</evidence>
<dbReference type="InterPro" id="IPR043504">
    <property type="entry name" value="Peptidase_S1_PA_chymotrypsin"/>
</dbReference>
<dbReference type="PROSITE" id="PS50234">
    <property type="entry name" value="VWFA"/>
    <property type="match status" value="1"/>
</dbReference>
<comment type="caution">
    <text evidence="13">The sequence shown here is derived from an EMBL/GenBank/DDBJ whole genome shotgun (WGS) entry which is preliminary data.</text>
</comment>
<dbReference type="GO" id="GO:0005615">
    <property type="term" value="C:extracellular space"/>
    <property type="evidence" value="ECO:0007669"/>
    <property type="project" value="TreeGrafter"/>
</dbReference>
<keyword evidence="5" id="KW-0732">Signal</keyword>
<keyword evidence="6 10" id="KW-0378">Hydrolase</keyword>
<dbReference type="InterPro" id="IPR001314">
    <property type="entry name" value="Peptidase_S1A"/>
</dbReference>
<dbReference type="InterPro" id="IPR001254">
    <property type="entry name" value="Trypsin_dom"/>
</dbReference>
<dbReference type="PROSITE" id="PS00134">
    <property type="entry name" value="TRYPSIN_HIS"/>
    <property type="match status" value="1"/>
</dbReference>
<dbReference type="PANTHER" id="PTHR24264:SF65">
    <property type="entry name" value="SRCR DOMAIN-CONTAINING PROTEIN"/>
    <property type="match status" value="1"/>
</dbReference>
<keyword evidence="7 10" id="KW-0720">Serine protease</keyword>
<dbReference type="FunFam" id="2.40.10.10:FF:000120">
    <property type="entry name" value="Putative serine protease"/>
    <property type="match status" value="1"/>
</dbReference>
<dbReference type="InterPro" id="IPR002035">
    <property type="entry name" value="VWF_A"/>
</dbReference>
<dbReference type="OrthoDB" id="6127264at2759"/>
<dbReference type="InterPro" id="IPR050127">
    <property type="entry name" value="Serine_Proteases_S1"/>
</dbReference>
<dbReference type="PRINTS" id="PR00453">
    <property type="entry name" value="VWFADOMAIN"/>
</dbReference>
<dbReference type="SMART" id="SM00020">
    <property type="entry name" value="Tryp_SPc"/>
    <property type="match status" value="1"/>
</dbReference>
<protein>
    <submittedName>
        <fullName evidence="13">Uncharacterized protein</fullName>
    </submittedName>
</protein>
<dbReference type="PANTHER" id="PTHR24264">
    <property type="entry name" value="TRYPSIN-RELATED"/>
    <property type="match status" value="1"/>
</dbReference>
<dbReference type="GO" id="GO:0006508">
    <property type="term" value="P:proteolysis"/>
    <property type="evidence" value="ECO:0007669"/>
    <property type="project" value="UniProtKB-KW"/>
</dbReference>
<organism evidence="13 14">
    <name type="scientific">Desmophyllum pertusum</name>
    <dbReference type="NCBI Taxonomy" id="174260"/>
    <lineage>
        <taxon>Eukaryota</taxon>
        <taxon>Metazoa</taxon>
        <taxon>Cnidaria</taxon>
        <taxon>Anthozoa</taxon>
        <taxon>Hexacorallia</taxon>
        <taxon>Scleractinia</taxon>
        <taxon>Caryophylliina</taxon>
        <taxon>Caryophylliidae</taxon>
        <taxon>Desmophyllum</taxon>
    </lineage>
</organism>
<evidence type="ECO:0000313" key="14">
    <source>
        <dbReference type="Proteomes" id="UP001163046"/>
    </source>
</evidence>
<dbReference type="SMART" id="SM00327">
    <property type="entry name" value="VWA"/>
    <property type="match status" value="1"/>
</dbReference>
<feature type="domain" description="Peptidase S1" evidence="12">
    <location>
        <begin position="253"/>
        <end position="498"/>
    </location>
</feature>
<dbReference type="Gene3D" id="3.40.50.410">
    <property type="entry name" value="von Willebrand factor, type A domain"/>
    <property type="match status" value="1"/>
</dbReference>
<accession>A0A9X0CUP6</accession>
<keyword evidence="4 10" id="KW-0645">Protease</keyword>
<dbReference type="GO" id="GO:0004252">
    <property type="term" value="F:serine-type endopeptidase activity"/>
    <property type="evidence" value="ECO:0007669"/>
    <property type="project" value="InterPro"/>
</dbReference>
<dbReference type="Proteomes" id="UP001163046">
    <property type="component" value="Unassembled WGS sequence"/>
</dbReference>
<dbReference type="InterPro" id="IPR009003">
    <property type="entry name" value="Peptidase_S1_PA"/>
</dbReference>
<dbReference type="InterPro" id="IPR018114">
    <property type="entry name" value="TRYPSIN_HIS"/>
</dbReference>
<dbReference type="CDD" id="cd01450">
    <property type="entry name" value="vWFA_subfamily_ECM"/>
    <property type="match status" value="1"/>
</dbReference>
<evidence type="ECO:0000256" key="10">
    <source>
        <dbReference type="RuleBase" id="RU363034"/>
    </source>
</evidence>
<evidence type="ECO:0000256" key="9">
    <source>
        <dbReference type="ARBA" id="ARBA00023157"/>
    </source>
</evidence>
<dbReference type="InterPro" id="IPR033116">
    <property type="entry name" value="TRYPSIN_SER"/>
</dbReference>
<dbReference type="GO" id="GO:0045087">
    <property type="term" value="P:innate immune response"/>
    <property type="evidence" value="ECO:0007669"/>
    <property type="project" value="UniProtKB-KW"/>
</dbReference>
<evidence type="ECO:0000259" key="11">
    <source>
        <dbReference type="PROSITE" id="PS50234"/>
    </source>
</evidence>